<dbReference type="EMBL" id="PTJC01000008">
    <property type="protein sequence ID" value="PPK84281.1"/>
    <property type="molecule type" value="Genomic_DNA"/>
</dbReference>
<dbReference type="InterPro" id="IPR016181">
    <property type="entry name" value="Acyl_CoA_acyltransferase"/>
</dbReference>
<dbReference type="InterPro" id="IPR030700">
    <property type="entry name" value="N-end_Aminoacyl_Trfase"/>
</dbReference>
<dbReference type="InterPro" id="IPR007472">
    <property type="entry name" value="N-end_Aminoacyl_Trfase_C"/>
</dbReference>
<evidence type="ECO:0000259" key="1">
    <source>
        <dbReference type="Pfam" id="PF04377"/>
    </source>
</evidence>
<keyword evidence="3" id="KW-1185">Reference proteome</keyword>
<dbReference type="GO" id="GO:0005737">
    <property type="term" value="C:cytoplasm"/>
    <property type="evidence" value="ECO:0007669"/>
    <property type="project" value="TreeGrafter"/>
</dbReference>
<evidence type="ECO:0000313" key="2">
    <source>
        <dbReference type="EMBL" id="PPK84281.1"/>
    </source>
</evidence>
<accession>A0A2S6I094</accession>
<protein>
    <submittedName>
        <fullName evidence="2">Arginine-tRNA-protein transferase</fullName>
    </submittedName>
</protein>
<name>A0A2S6I094_9BACT</name>
<dbReference type="Pfam" id="PF04377">
    <property type="entry name" value="ATE_C"/>
    <property type="match status" value="1"/>
</dbReference>
<feature type="domain" description="N-end rule aminoacyl transferase C-terminal" evidence="1">
    <location>
        <begin position="89"/>
        <end position="204"/>
    </location>
</feature>
<gene>
    <name evidence="2" type="ORF">CLV84_4050</name>
</gene>
<evidence type="ECO:0000313" key="3">
    <source>
        <dbReference type="Proteomes" id="UP000237662"/>
    </source>
</evidence>
<keyword evidence="2" id="KW-0808">Transferase</keyword>
<dbReference type="PANTHER" id="PTHR21367">
    <property type="entry name" value="ARGININE-TRNA-PROTEIN TRANSFERASE 1"/>
    <property type="match status" value="1"/>
</dbReference>
<dbReference type="PANTHER" id="PTHR21367:SF1">
    <property type="entry name" value="ARGINYL-TRNA--PROTEIN TRANSFERASE 1"/>
    <property type="match status" value="1"/>
</dbReference>
<proteinExistence type="predicted"/>
<dbReference type="Proteomes" id="UP000237662">
    <property type="component" value="Unassembled WGS sequence"/>
</dbReference>
<organism evidence="2 3">
    <name type="scientific">Neolewinella xylanilytica</name>
    <dbReference type="NCBI Taxonomy" id="1514080"/>
    <lineage>
        <taxon>Bacteria</taxon>
        <taxon>Pseudomonadati</taxon>
        <taxon>Bacteroidota</taxon>
        <taxon>Saprospiria</taxon>
        <taxon>Saprospirales</taxon>
        <taxon>Lewinellaceae</taxon>
        <taxon>Neolewinella</taxon>
    </lineage>
</organism>
<dbReference type="OrthoDB" id="9782022at2"/>
<reference evidence="2 3" key="1">
    <citation type="submission" date="2018-02" db="EMBL/GenBank/DDBJ databases">
        <title>Genomic Encyclopedia of Archaeal and Bacterial Type Strains, Phase II (KMG-II): from individual species to whole genera.</title>
        <authorList>
            <person name="Goeker M."/>
        </authorList>
    </citation>
    <scope>NUCLEOTIDE SEQUENCE [LARGE SCALE GENOMIC DNA]</scope>
    <source>
        <strain evidence="2 3">DSM 29526</strain>
    </source>
</reference>
<sequence>MLFSYADKSTPFTLSPESLDWHLGNGWYRMGSTIFTTHFLFFKNRPYSAIWIRIDLHGFRFSKSQRKLMRKNAQLFDVRVGPSTINDERESLYQRYADGFDGRLSPTIADSLEDYDNEVVFNTWETTVREKVSGQLVACSYFDLGSESAASILGIFDPNLRHFSLGYYTMLLEMEYCLEQGFRYYYPGYVVPGYQRFDYKLRLGDADYYDIRTDAWQPYRTFDPQTEAPVEAQVAALTAFVEGFSSVGHKVRLKVYPLFEAGLYDIWNDDYFPYPYLVPLGQKDKAPLVVVAFDPKTSSYYVMECRHMVQTQLLFNAEYLQSFEADQFVTDLLAVRLLLAKSKQLDAILDYCRSLNIR</sequence>
<dbReference type="RefSeq" id="WP_104421615.1">
    <property type="nucleotide sequence ID" value="NZ_PTJC01000008.1"/>
</dbReference>
<comment type="caution">
    <text evidence="2">The sequence shown here is derived from an EMBL/GenBank/DDBJ whole genome shotgun (WGS) entry which is preliminary data.</text>
</comment>
<dbReference type="GO" id="GO:0004057">
    <property type="term" value="F:arginyl-tRNA--protein transferase activity"/>
    <property type="evidence" value="ECO:0007669"/>
    <property type="project" value="InterPro"/>
</dbReference>
<dbReference type="AlphaFoldDB" id="A0A2S6I094"/>
<dbReference type="SUPFAM" id="SSF55729">
    <property type="entry name" value="Acyl-CoA N-acyltransferases (Nat)"/>
    <property type="match status" value="1"/>
</dbReference>